<evidence type="ECO:0000313" key="3">
    <source>
        <dbReference type="Proteomes" id="UP001596083"/>
    </source>
</evidence>
<feature type="signal peptide" evidence="1">
    <location>
        <begin position="1"/>
        <end position="44"/>
    </location>
</feature>
<evidence type="ECO:0000256" key="1">
    <source>
        <dbReference type="SAM" id="SignalP"/>
    </source>
</evidence>
<keyword evidence="1" id="KW-0732">Signal</keyword>
<reference evidence="3" key="1">
    <citation type="journal article" date="2019" name="Int. J. Syst. Evol. Microbiol.">
        <title>The Global Catalogue of Microorganisms (GCM) 10K type strain sequencing project: providing services to taxonomists for standard genome sequencing and annotation.</title>
        <authorList>
            <consortium name="The Broad Institute Genomics Platform"/>
            <consortium name="The Broad Institute Genome Sequencing Center for Infectious Disease"/>
            <person name="Wu L."/>
            <person name="Ma J."/>
        </authorList>
    </citation>
    <scope>NUCLEOTIDE SEQUENCE [LARGE SCALE GENOMIC DNA]</scope>
    <source>
        <strain evidence="3">CGMCC 4.7304</strain>
    </source>
</reference>
<dbReference type="Proteomes" id="UP001596083">
    <property type="component" value="Unassembled WGS sequence"/>
</dbReference>
<sequence length="141" mass="14022">MASHARHARSAPTHPTALRPLMRLGLSVSAGAALVGAGATTAQAAEPKAPRVVFGDTSLGAAFTGTDIALEEGAKGAFGSLKTLQLDPLAGTGTDPLSNSVNTQVEDVQLLDTSDLTGPLAQGDAIGELPLVTDAATLLPG</sequence>
<gene>
    <name evidence="2" type="ORF">ACFP1Z_02380</name>
</gene>
<accession>A0ABW0YUV1</accession>
<keyword evidence="3" id="KW-1185">Reference proteome</keyword>
<protein>
    <recommendedName>
        <fullName evidence="4">ATP-binding protein</fullName>
    </recommendedName>
</protein>
<feature type="chain" id="PRO_5045417812" description="ATP-binding protein" evidence="1">
    <location>
        <begin position="45"/>
        <end position="141"/>
    </location>
</feature>
<dbReference type="RefSeq" id="WP_390314013.1">
    <property type="nucleotide sequence ID" value="NZ_JBHSPB010000001.1"/>
</dbReference>
<comment type="caution">
    <text evidence="2">The sequence shown here is derived from an EMBL/GenBank/DDBJ whole genome shotgun (WGS) entry which is preliminary data.</text>
</comment>
<evidence type="ECO:0008006" key="4">
    <source>
        <dbReference type="Google" id="ProtNLM"/>
    </source>
</evidence>
<dbReference type="EMBL" id="JBHSPB010000001">
    <property type="protein sequence ID" value="MFC5719029.1"/>
    <property type="molecule type" value="Genomic_DNA"/>
</dbReference>
<name>A0ABW0YUV1_9ACTN</name>
<organism evidence="2 3">
    <name type="scientific">Streptomyces gamaensis</name>
    <dbReference type="NCBI Taxonomy" id="1763542"/>
    <lineage>
        <taxon>Bacteria</taxon>
        <taxon>Bacillati</taxon>
        <taxon>Actinomycetota</taxon>
        <taxon>Actinomycetes</taxon>
        <taxon>Kitasatosporales</taxon>
        <taxon>Streptomycetaceae</taxon>
        <taxon>Streptomyces</taxon>
    </lineage>
</organism>
<proteinExistence type="predicted"/>
<evidence type="ECO:0000313" key="2">
    <source>
        <dbReference type="EMBL" id="MFC5719029.1"/>
    </source>
</evidence>